<keyword evidence="4 6" id="KW-0807">Transducer</keyword>
<dbReference type="InterPro" id="IPR004089">
    <property type="entry name" value="MCPsignal_dom"/>
</dbReference>
<dbReference type="InterPro" id="IPR004090">
    <property type="entry name" value="Chemotax_Me-accpt_rcpt"/>
</dbReference>
<keyword evidence="2" id="KW-1003">Cell membrane</keyword>
<dbReference type="CDD" id="cd06225">
    <property type="entry name" value="HAMP"/>
    <property type="match status" value="1"/>
</dbReference>
<dbReference type="GO" id="GO:0005886">
    <property type="term" value="C:plasma membrane"/>
    <property type="evidence" value="ECO:0007669"/>
    <property type="project" value="UniProtKB-SubCell"/>
</dbReference>
<gene>
    <name evidence="10" type="ORF">A6K76_06230</name>
</gene>
<organism evidence="10 11">
    <name type="scientific">Caryophanon latum</name>
    <dbReference type="NCBI Taxonomy" id="33977"/>
    <lineage>
        <taxon>Bacteria</taxon>
        <taxon>Bacillati</taxon>
        <taxon>Bacillota</taxon>
        <taxon>Bacilli</taxon>
        <taxon>Bacillales</taxon>
        <taxon>Caryophanaceae</taxon>
        <taxon>Caryophanon</taxon>
    </lineage>
</organism>
<dbReference type="OrthoDB" id="107771at2"/>
<dbReference type="RefSeq" id="WP_066462262.1">
    <property type="nucleotide sequence ID" value="NZ_MATO01000014.1"/>
</dbReference>
<dbReference type="PROSITE" id="PS50111">
    <property type="entry name" value="CHEMOTAXIS_TRANSDUC_2"/>
    <property type="match status" value="1"/>
</dbReference>
<protein>
    <recommendedName>
        <fullName evidence="12">Chemotaxis protein</fullName>
    </recommendedName>
</protein>
<evidence type="ECO:0000313" key="10">
    <source>
        <dbReference type="EMBL" id="OCS92672.1"/>
    </source>
</evidence>
<dbReference type="SMART" id="SM00283">
    <property type="entry name" value="MA"/>
    <property type="match status" value="1"/>
</dbReference>
<keyword evidence="7" id="KW-1133">Transmembrane helix</keyword>
<accession>A0A1C0YZS3</accession>
<dbReference type="Pfam" id="PF00672">
    <property type="entry name" value="HAMP"/>
    <property type="match status" value="1"/>
</dbReference>
<comment type="caution">
    <text evidence="10">The sequence shown here is derived from an EMBL/GenBank/DDBJ whole genome shotgun (WGS) entry which is preliminary data.</text>
</comment>
<evidence type="ECO:0000259" key="9">
    <source>
        <dbReference type="PROSITE" id="PS50885"/>
    </source>
</evidence>
<evidence type="ECO:0000256" key="2">
    <source>
        <dbReference type="ARBA" id="ARBA00022475"/>
    </source>
</evidence>
<feature type="domain" description="HAMP" evidence="9">
    <location>
        <begin position="202"/>
        <end position="255"/>
    </location>
</feature>
<feature type="transmembrane region" description="Helical" evidence="7">
    <location>
        <begin position="7"/>
        <end position="27"/>
    </location>
</feature>
<reference evidence="10 11" key="1">
    <citation type="submission" date="2016-07" db="EMBL/GenBank/DDBJ databases">
        <title>Caryophanon latum genome sequencing.</title>
        <authorList>
            <person name="Verma A."/>
            <person name="Pal Y."/>
            <person name="Krishnamurthi S."/>
        </authorList>
    </citation>
    <scope>NUCLEOTIDE SEQUENCE [LARGE SCALE GENOMIC DNA]</scope>
    <source>
        <strain evidence="10 11">DSM 14151</strain>
    </source>
</reference>
<evidence type="ECO:0000259" key="8">
    <source>
        <dbReference type="PROSITE" id="PS50111"/>
    </source>
</evidence>
<dbReference type="Gene3D" id="6.10.340.10">
    <property type="match status" value="1"/>
</dbReference>
<dbReference type="Pfam" id="PF00015">
    <property type="entry name" value="MCPsignal"/>
    <property type="match status" value="1"/>
</dbReference>
<keyword evidence="3 7" id="KW-0472">Membrane</keyword>
<dbReference type="EMBL" id="MATO01000014">
    <property type="protein sequence ID" value="OCS92672.1"/>
    <property type="molecule type" value="Genomic_DNA"/>
</dbReference>
<evidence type="ECO:0000256" key="4">
    <source>
        <dbReference type="ARBA" id="ARBA00023224"/>
    </source>
</evidence>
<comment type="similarity">
    <text evidence="5">Belongs to the methyl-accepting chemotaxis (MCP) protein family.</text>
</comment>
<dbReference type="PROSITE" id="PS50885">
    <property type="entry name" value="HAMP"/>
    <property type="match status" value="1"/>
</dbReference>
<evidence type="ECO:0008006" key="12">
    <source>
        <dbReference type="Google" id="ProtNLM"/>
    </source>
</evidence>
<evidence type="ECO:0000313" key="11">
    <source>
        <dbReference type="Proteomes" id="UP000093482"/>
    </source>
</evidence>
<dbReference type="CDD" id="cd11386">
    <property type="entry name" value="MCP_signal"/>
    <property type="match status" value="1"/>
</dbReference>
<dbReference type="InterPro" id="IPR003660">
    <property type="entry name" value="HAMP_dom"/>
</dbReference>
<dbReference type="GO" id="GO:0006935">
    <property type="term" value="P:chemotaxis"/>
    <property type="evidence" value="ECO:0007669"/>
    <property type="project" value="InterPro"/>
</dbReference>
<evidence type="ECO:0000256" key="1">
    <source>
        <dbReference type="ARBA" id="ARBA00004236"/>
    </source>
</evidence>
<dbReference type="Proteomes" id="UP000093482">
    <property type="component" value="Unassembled WGS sequence"/>
</dbReference>
<dbReference type="AlphaFoldDB" id="A0A1C0YZS3"/>
<keyword evidence="7" id="KW-0812">Transmembrane</keyword>
<dbReference type="Gene3D" id="1.10.287.950">
    <property type="entry name" value="Methyl-accepting chemotaxis protein"/>
    <property type="match status" value="1"/>
</dbReference>
<dbReference type="PRINTS" id="PR00260">
    <property type="entry name" value="CHEMTRNSDUCR"/>
</dbReference>
<dbReference type="SUPFAM" id="SSF58104">
    <property type="entry name" value="Methyl-accepting chemotaxis protein (MCP) signaling domain"/>
    <property type="match status" value="1"/>
</dbReference>
<evidence type="ECO:0000256" key="6">
    <source>
        <dbReference type="PROSITE-ProRule" id="PRU00284"/>
    </source>
</evidence>
<dbReference type="PANTHER" id="PTHR32089:SF112">
    <property type="entry name" value="LYSOZYME-LIKE PROTEIN-RELATED"/>
    <property type="match status" value="1"/>
</dbReference>
<evidence type="ECO:0000256" key="7">
    <source>
        <dbReference type="SAM" id="Phobius"/>
    </source>
</evidence>
<evidence type="ECO:0000256" key="3">
    <source>
        <dbReference type="ARBA" id="ARBA00023136"/>
    </source>
</evidence>
<dbReference type="GO" id="GO:0004888">
    <property type="term" value="F:transmembrane signaling receptor activity"/>
    <property type="evidence" value="ECO:0007669"/>
    <property type="project" value="InterPro"/>
</dbReference>
<dbReference type="GO" id="GO:0007165">
    <property type="term" value="P:signal transduction"/>
    <property type="evidence" value="ECO:0007669"/>
    <property type="project" value="UniProtKB-KW"/>
</dbReference>
<dbReference type="SMART" id="SM00304">
    <property type="entry name" value="HAMP"/>
    <property type="match status" value="1"/>
</dbReference>
<proteinExistence type="inferred from homology"/>
<evidence type="ECO:0000256" key="5">
    <source>
        <dbReference type="ARBA" id="ARBA00029447"/>
    </source>
</evidence>
<feature type="domain" description="Methyl-accepting transducer" evidence="8">
    <location>
        <begin position="274"/>
        <end position="510"/>
    </location>
</feature>
<keyword evidence="11" id="KW-1185">Reference proteome</keyword>
<comment type="subcellular location">
    <subcellularLocation>
        <location evidence="1">Cell membrane</location>
    </subcellularLocation>
</comment>
<sequence>MSINKKILVVLSFILTVTLIISINFIFQLQKTDEAYSSRIDSLVPILRNAGDISTAATDGRSAVQSYILGVADGKVKYENFKATINTLMEETKAVATKDESKQLLHNLQQAYDEYIVILDETMQLATRRNIKDATELVNTKGLQAEAHLLEHTKALEDNIVNVFASTSGESSNETDRTILIGIALIVVLIGCIGATLYYLRQVITLPLLKLHSAVQEVAAGNLGGSDITLRTNDEIAELAHSFNQMKQSLTDVIFTLQQGTSNVQVTTRHMRSSIETTEEKSVGITTNVRDVLHLAQQNTLTANDCAIAMDETAAGVQRIAEATQLLQEAAQQSVMISEDGQKTIADVSKKMHEISDNTQQTTEQVRTLATQSSEITAIVQVITDITDQTNLLALNAAIEAARAGEAGKGFAVVADEVRNLAEQSKASAEQIRGLIDQIQYSTQSVEKSILHNNAVVAEGVESIETVDVAFQKIAASVNHMQDEIRDVSAVTEQLSASAQEVSASISDIASAINIESQQLEQVNGSVQDISTVITQLTSISDDLNARAADQQLLADRFSV</sequence>
<dbReference type="PANTHER" id="PTHR32089">
    <property type="entry name" value="METHYL-ACCEPTING CHEMOTAXIS PROTEIN MCPB"/>
    <property type="match status" value="1"/>
</dbReference>
<name>A0A1C0YZS3_9BACL</name>
<feature type="transmembrane region" description="Helical" evidence="7">
    <location>
        <begin position="179"/>
        <end position="200"/>
    </location>
</feature>